<protein>
    <submittedName>
        <fullName evidence="2">Uncharacterized protein</fullName>
    </submittedName>
</protein>
<gene>
    <name evidence="2" type="primary">259</name>
    <name evidence="1" type="synonym">13</name>
    <name evidence="1" type="ORF">SEA_TRIBUTE_13</name>
    <name evidence="2" type="ORF">SEA_TRIBUTE_259</name>
</gene>
<dbReference type="Proteomes" id="UP000394443">
    <property type="component" value="Segment"/>
</dbReference>
<proteinExistence type="predicted"/>
<dbReference type="EMBL" id="MN369743">
    <property type="protein sequence ID" value="QGH78407.1"/>
    <property type="molecule type" value="Genomic_DNA"/>
</dbReference>
<evidence type="ECO:0000313" key="1">
    <source>
        <dbReference type="EMBL" id="QGH78207.1"/>
    </source>
</evidence>
<dbReference type="EMBL" id="MN369743">
    <property type="protein sequence ID" value="QGH78207.1"/>
    <property type="molecule type" value="Genomic_DNA"/>
</dbReference>
<accession>A0A5Q2WKY0</accession>
<evidence type="ECO:0000313" key="3">
    <source>
        <dbReference type="Proteomes" id="UP000394443"/>
    </source>
</evidence>
<name>A0A5Q2WKY0_9CAUD</name>
<sequence length="60" mass="7019">MTFEIPEGYSIISEEEYEEFVNRASESHQWVSAGVIRSGWLEDVWTVSEDDEPEYLVDCE</sequence>
<evidence type="ECO:0000313" key="2">
    <source>
        <dbReference type="EMBL" id="QGH78407.1"/>
    </source>
</evidence>
<reference evidence="2 3" key="1">
    <citation type="submission" date="2019-08" db="EMBL/GenBank/DDBJ databases">
        <authorList>
            <person name="Patel M."/>
            <person name="Bullock H.E."/>
            <person name="Julsaint S.M."/>
            <person name="Lamb R.J."/>
            <person name="Mason B.E."/>
            <person name="Pfeiffer J.P."/>
            <person name="Nayek S."/>
            <person name="Klug H."/>
            <person name="Hughes L.E."/>
            <person name="Garlena R.A."/>
            <person name="Russell D.A."/>
            <person name="Pope W.H."/>
            <person name="Jacobs-Sera D."/>
            <person name="Hatfull G.F."/>
        </authorList>
    </citation>
    <scope>NUCLEOTIDE SEQUENCE [LARGE SCALE GENOMIC DNA]</scope>
</reference>
<organism evidence="2 3">
    <name type="scientific">Streptomyces phage Tribute</name>
    <dbReference type="NCBI Taxonomy" id="2653772"/>
    <lineage>
        <taxon>Viruses</taxon>
        <taxon>Duplodnaviria</taxon>
        <taxon>Heunggongvirae</taxon>
        <taxon>Uroviricota</taxon>
        <taxon>Caudoviricetes</taxon>
        <taxon>Stanwilliamsviridae</taxon>
        <taxon>Boydwoodruffvirinae</taxon>
        <taxon>Samistivirus</taxon>
        <taxon>Samistivirus peebs</taxon>
    </lineage>
</organism>